<sequence>MVSWQYRFFSKWLSVLPLKLKLRILYFRRFYRLPNLVKPESFNEKLNWRKLHDFDPLLTIAADKIESKKFVELVCPEIEIPKTLWVSDRFDDLPIDSLPSKYVLKANHGSRMNLFIDDSNRLQIEQLKALLPRWMNHDQFITLGERAYKNIVKRVFAEEFLEFAGTVPDDYKFFVYHGEVKFIQLDTGRFGQHHRNMYNVNWDDLNINFSHQQKLPSPEKPLLFSKMKAAAEKLGQYFTFIRVDFYQHNNKVYFGELTVYPGAGYEVFPSSDIDKMFGEPWDISRKPQKQYQI</sequence>
<dbReference type="InterPro" id="IPR029465">
    <property type="entry name" value="ATPgrasp_TupA"/>
</dbReference>
<dbReference type="RefSeq" id="WP_196492376.1">
    <property type="nucleotide sequence ID" value="NZ_WOCD01000001.1"/>
</dbReference>
<proteinExistence type="predicted"/>
<protein>
    <recommendedName>
        <fullName evidence="3">Glycosyl transferase</fullName>
    </recommendedName>
</protein>
<evidence type="ECO:0008006" key="3">
    <source>
        <dbReference type="Google" id="ProtNLM"/>
    </source>
</evidence>
<organism evidence="1 2">
    <name type="scientific">Psychrosphaera haliotis</name>
    <dbReference type="NCBI Taxonomy" id="555083"/>
    <lineage>
        <taxon>Bacteria</taxon>
        <taxon>Pseudomonadati</taxon>
        <taxon>Pseudomonadota</taxon>
        <taxon>Gammaproteobacteria</taxon>
        <taxon>Alteromonadales</taxon>
        <taxon>Pseudoalteromonadaceae</taxon>
        <taxon>Psychrosphaera</taxon>
    </lineage>
</organism>
<evidence type="ECO:0000313" key="1">
    <source>
        <dbReference type="EMBL" id="MUH71336.1"/>
    </source>
</evidence>
<reference evidence="1 2" key="1">
    <citation type="submission" date="2019-11" db="EMBL/GenBank/DDBJ databases">
        <title>P. haliotis isolates from Z. marina roots.</title>
        <authorList>
            <person name="Cohen M."/>
            <person name="Jospin G."/>
            <person name="Eisen J.A."/>
            <person name="Coil D.A."/>
        </authorList>
    </citation>
    <scope>NUCLEOTIDE SEQUENCE [LARGE SCALE GENOMIC DNA]</scope>
    <source>
        <strain evidence="1 2">UCD-MCMsp1aY</strain>
    </source>
</reference>
<comment type="caution">
    <text evidence="1">The sequence shown here is derived from an EMBL/GenBank/DDBJ whole genome shotgun (WGS) entry which is preliminary data.</text>
</comment>
<name>A0A6N8F3U4_9GAMM</name>
<accession>A0A6N8F3U4</accession>
<dbReference type="AlphaFoldDB" id="A0A6N8F3U4"/>
<dbReference type="Pfam" id="PF14305">
    <property type="entry name" value="ATPgrasp_TupA"/>
    <property type="match status" value="1"/>
</dbReference>
<evidence type="ECO:0000313" key="2">
    <source>
        <dbReference type="Proteomes" id="UP000439994"/>
    </source>
</evidence>
<keyword evidence="2" id="KW-1185">Reference proteome</keyword>
<dbReference type="EMBL" id="WOCD01000001">
    <property type="protein sequence ID" value="MUH71336.1"/>
    <property type="molecule type" value="Genomic_DNA"/>
</dbReference>
<gene>
    <name evidence="1" type="ORF">GNP35_01790</name>
</gene>
<dbReference type="Proteomes" id="UP000439994">
    <property type="component" value="Unassembled WGS sequence"/>
</dbReference>